<feature type="compositionally biased region" description="Polar residues" evidence="1">
    <location>
        <begin position="236"/>
        <end position="247"/>
    </location>
</feature>
<evidence type="ECO:0000313" key="2">
    <source>
        <dbReference type="EMBL" id="KAK0737629.1"/>
    </source>
</evidence>
<proteinExistence type="predicted"/>
<dbReference type="AlphaFoldDB" id="A0AA40EDN7"/>
<feature type="compositionally biased region" description="Polar residues" evidence="1">
    <location>
        <begin position="277"/>
        <end position="292"/>
    </location>
</feature>
<gene>
    <name evidence="2" type="ORF">B0T21DRAFT_383563</name>
</gene>
<evidence type="ECO:0000313" key="3">
    <source>
        <dbReference type="Proteomes" id="UP001172159"/>
    </source>
</evidence>
<feature type="compositionally biased region" description="Basic and acidic residues" evidence="1">
    <location>
        <begin position="117"/>
        <end position="142"/>
    </location>
</feature>
<evidence type="ECO:0000256" key="1">
    <source>
        <dbReference type="SAM" id="MobiDB-lite"/>
    </source>
</evidence>
<organism evidence="2 3">
    <name type="scientific">Apiosordaria backusii</name>
    <dbReference type="NCBI Taxonomy" id="314023"/>
    <lineage>
        <taxon>Eukaryota</taxon>
        <taxon>Fungi</taxon>
        <taxon>Dikarya</taxon>
        <taxon>Ascomycota</taxon>
        <taxon>Pezizomycotina</taxon>
        <taxon>Sordariomycetes</taxon>
        <taxon>Sordariomycetidae</taxon>
        <taxon>Sordariales</taxon>
        <taxon>Lasiosphaeriaceae</taxon>
        <taxon>Apiosordaria</taxon>
    </lineage>
</organism>
<feature type="compositionally biased region" description="Polar residues" evidence="1">
    <location>
        <begin position="84"/>
        <end position="115"/>
    </location>
</feature>
<comment type="caution">
    <text evidence="2">The sequence shown here is derived from an EMBL/GenBank/DDBJ whole genome shotgun (WGS) entry which is preliminary data.</text>
</comment>
<feature type="compositionally biased region" description="Low complexity" evidence="1">
    <location>
        <begin position="253"/>
        <end position="267"/>
    </location>
</feature>
<feature type="region of interest" description="Disordered" evidence="1">
    <location>
        <begin position="381"/>
        <end position="414"/>
    </location>
</feature>
<feature type="region of interest" description="Disordered" evidence="1">
    <location>
        <begin position="225"/>
        <end position="342"/>
    </location>
</feature>
<dbReference type="Proteomes" id="UP001172159">
    <property type="component" value="Unassembled WGS sequence"/>
</dbReference>
<sequence>MYHTLVKSGVPIAPDSRYCAQCIDSREAKRQMRKTSRESMIVEGLDRKVQSQEKLREDAQDVYRLEELPARINERKGLAYSYSPSEVNSLGASNSRRQLSNTSATSSSNPVNTHVRQLKEKGDSPSEKNEPQHPNKDCQHCQFPDEAHENRKRGRERLLLPPGRRPDGITKWYWAAIHASTSDSNGVNLESTEAIDYRGESSSGRNRREKSLSNVSMEHMQLATTDCSISSSSSSPTWQNEIKSSGSLRHVDLSQSPSASSASLRQSNPEYAIFPSASASQKHSPSTRTSLQGRPDNGVLSFSPPKWQRSSTQRHSDFPPNSEDDIFSTGTPTKPAHDHHPKHNFKVASSVLTDPSTSPIRQGISNLFFALNPSAEAKMTRDLGFAPTSPRKSLSPQNRRRRSPATSSPTSWINKYEPKIRSPLSKSFSAAADTSCFLESSVPSSPTPFSSPGNAAVGDENNLRITKRKRSKPKFRQQDKDVDMEDGEEELFIPSPTKLAEAQERMKQYGGWSINNDVSPTPARELPQDGIARRMSELDAMFEADGGRVVEVNDELAEKLEECDEE</sequence>
<feature type="compositionally biased region" description="Basic residues" evidence="1">
    <location>
        <begin position="465"/>
        <end position="475"/>
    </location>
</feature>
<name>A0AA40EDN7_9PEZI</name>
<protein>
    <submittedName>
        <fullName evidence="2">Uncharacterized protein</fullName>
    </submittedName>
</protein>
<dbReference type="EMBL" id="JAUKTV010000005">
    <property type="protein sequence ID" value="KAK0737629.1"/>
    <property type="molecule type" value="Genomic_DNA"/>
</dbReference>
<keyword evidence="3" id="KW-1185">Reference proteome</keyword>
<feature type="compositionally biased region" description="Low complexity" evidence="1">
    <location>
        <begin position="440"/>
        <end position="452"/>
    </location>
</feature>
<reference evidence="2" key="1">
    <citation type="submission" date="2023-06" db="EMBL/GenBank/DDBJ databases">
        <title>Genome-scale phylogeny and comparative genomics of the fungal order Sordariales.</title>
        <authorList>
            <consortium name="Lawrence Berkeley National Laboratory"/>
            <person name="Hensen N."/>
            <person name="Bonometti L."/>
            <person name="Westerberg I."/>
            <person name="Brannstrom I.O."/>
            <person name="Guillou S."/>
            <person name="Cros-Aarteil S."/>
            <person name="Calhoun S."/>
            <person name="Haridas S."/>
            <person name="Kuo A."/>
            <person name="Mondo S."/>
            <person name="Pangilinan J."/>
            <person name="Riley R."/>
            <person name="Labutti K."/>
            <person name="Andreopoulos B."/>
            <person name="Lipzen A."/>
            <person name="Chen C."/>
            <person name="Yanf M."/>
            <person name="Daum C."/>
            <person name="Ng V."/>
            <person name="Clum A."/>
            <person name="Steindorff A."/>
            <person name="Ohm R."/>
            <person name="Martin F."/>
            <person name="Silar P."/>
            <person name="Natvig D."/>
            <person name="Lalanne C."/>
            <person name="Gautier V."/>
            <person name="Ament-Velasquez S.L."/>
            <person name="Kruys A."/>
            <person name="Hutchinson M.I."/>
            <person name="Powell A.J."/>
            <person name="Barry K."/>
            <person name="Miller A.N."/>
            <person name="Grigoriev I.V."/>
            <person name="Debuchy R."/>
            <person name="Gladieux P."/>
            <person name="Thoren M.H."/>
            <person name="Johannesson H."/>
        </authorList>
    </citation>
    <scope>NUCLEOTIDE SEQUENCE</scope>
    <source>
        <strain evidence="2">CBS 540.89</strain>
    </source>
</reference>
<accession>A0AA40EDN7</accession>
<feature type="region of interest" description="Disordered" evidence="1">
    <location>
        <begin position="84"/>
        <end position="142"/>
    </location>
</feature>
<feature type="region of interest" description="Disordered" evidence="1">
    <location>
        <begin position="440"/>
        <end position="488"/>
    </location>
</feature>